<dbReference type="InterPro" id="IPR011010">
    <property type="entry name" value="DNA_brk_join_enz"/>
</dbReference>
<dbReference type="InterPro" id="IPR050090">
    <property type="entry name" value="Tyrosine_recombinase_XerCD"/>
</dbReference>
<dbReference type="Gene3D" id="1.10.443.10">
    <property type="entry name" value="Intergrase catalytic core"/>
    <property type="match status" value="1"/>
</dbReference>
<keyword evidence="3" id="KW-0233">DNA recombination</keyword>
<evidence type="ECO:0000313" key="5">
    <source>
        <dbReference type="EMBL" id="MFC7328054.1"/>
    </source>
</evidence>
<dbReference type="SUPFAM" id="SSF56349">
    <property type="entry name" value="DNA breaking-rejoining enzymes"/>
    <property type="match status" value="1"/>
</dbReference>
<sequence>MKPLVEGRPDDALLFTTQRGARIRLRNWRNREFGRAVKAAGLGGLGLTPHKLRHTAASLAIAAGADVKVVQTMLGHATATMTLDLYGHLFPDRLDEVAEAMDAARVKAIAA</sequence>
<proteinExistence type="inferred from homology"/>
<feature type="domain" description="Tyr recombinase" evidence="4">
    <location>
        <begin position="1"/>
        <end position="99"/>
    </location>
</feature>
<dbReference type="Pfam" id="PF00589">
    <property type="entry name" value="Phage_integrase"/>
    <property type="match status" value="1"/>
</dbReference>
<accession>A0ABW2KFV2</accession>
<organism evidence="5 6">
    <name type="scientific">Marinactinospora rubrisoli</name>
    <dbReference type="NCBI Taxonomy" id="2715399"/>
    <lineage>
        <taxon>Bacteria</taxon>
        <taxon>Bacillati</taxon>
        <taxon>Actinomycetota</taxon>
        <taxon>Actinomycetes</taxon>
        <taxon>Streptosporangiales</taxon>
        <taxon>Nocardiopsidaceae</taxon>
        <taxon>Marinactinospora</taxon>
    </lineage>
</organism>
<protein>
    <submittedName>
        <fullName evidence="5">Tyrosine-type recombinase/integrase</fullName>
    </submittedName>
</protein>
<name>A0ABW2KFV2_9ACTN</name>
<dbReference type="EMBL" id="JBHTBH010000004">
    <property type="protein sequence ID" value="MFC7328054.1"/>
    <property type="molecule type" value="Genomic_DNA"/>
</dbReference>
<gene>
    <name evidence="5" type="ORF">ACFQRF_09910</name>
</gene>
<evidence type="ECO:0000256" key="3">
    <source>
        <dbReference type="ARBA" id="ARBA00023172"/>
    </source>
</evidence>
<dbReference type="PANTHER" id="PTHR30349:SF41">
    <property type="entry name" value="INTEGRASE_RECOMBINASE PROTEIN MJ0367-RELATED"/>
    <property type="match status" value="1"/>
</dbReference>
<evidence type="ECO:0000256" key="1">
    <source>
        <dbReference type="ARBA" id="ARBA00008857"/>
    </source>
</evidence>
<evidence type="ECO:0000259" key="4">
    <source>
        <dbReference type="PROSITE" id="PS51898"/>
    </source>
</evidence>
<reference evidence="6" key="1">
    <citation type="journal article" date="2019" name="Int. J. Syst. Evol. Microbiol.">
        <title>The Global Catalogue of Microorganisms (GCM) 10K type strain sequencing project: providing services to taxonomists for standard genome sequencing and annotation.</title>
        <authorList>
            <consortium name="The Broad Institute Genomics Platform"/>
            <consortium name="The Broad Institute Genome Sequencing Center for Infectious Disease"/>
            <person name="Wu L."/>
            <person name="Ma J."/>
        </authorList>
    </citation>
    <scope>NUCLEOTIDE SEQUENCE [LARGE SCALE GENOMIC DNA]</scope>
    <source>
        <strain evidence="6">CGMCC 4.7382</strain>
    </source>
</reference>
<dbReference type="InterPro" id="IPR013762">
    <property type="entry name" value="Integrase-like_cat_sf"/>
</dbReference>
<evidence type="ECO:0000313" key="6">
    <source>
        <dbReference type="Proteomes" id="UP001596540"/>
    </source>
</evidence>
<dbReference type="PROSITE" id="PS51898">
    <property type="entry name" value="TYR_RECOMBINASE"/>
    <property type="match status" value="1"/>
</dbReference>
<dbReference type="PANTHER" id="PTHR30349">
    <property type="entry name" value="PHAGE INTEGRASE-RELATED"/>
    <property type="match status" value="1"/>
</dbReference>
<keyword evidence="2" id="KW-0238">DNA-binding</keyword>
<evidence type="ECO:0000256" key="2">
    <source>
        <dbReference type="ARBA" id="ARBA00023125"/>
    </source>
</evidence>
<comment type="similarity">
    <text evidence="1">Belongs to the 'phage' integrase family.</text>
</comment>
<comment type="caution">
    <text evidence="5">The sequence shown here is derived from an EMBL/GenBank/DDBJ whole genome shotgun (WGS) entry which is preliminary data.</text>
</comment>
<dbReference type="InterPro" id="IPR002104">
    <property type="entry name" value="Integrase_catalytic"/>
</dbReference>
<keyword evidence="6" id="KW-1185">Reference proteome</keyword>
<dbReference type="RefSeq" id="WP_379870675.1">
    <property type="nucleotide sequence ID" value="NZ_JBHTBH010000004.1"/>
</dbReference>
<dbReference type="Proteomes" id="UP001596540">
    <property type="component" value="Unassembled WGS sequence"/>
</dbReference>